<dbReference type="PRINTS" id="PR00984">
    <property type="entry name" value="TRNASYNTHILE"/>
</dbReference>
<feature type="domain" description="Methionyl/Valyl/Leucyl/Isoleucyl-tRNA synthetase anticodon-binding" evidence="12">
    <location>
        <begin position="682"/>
        <end position="793"/>
    </location>
</feature>
<dbReference type="SUPFAM" id="SSF50677">
    <property type="entry name" value="ValRS/IleRS/LeuRS editing domain"/>
    <property type="match status" value="1"/>
</dbReference>
<accession>A0A1D6P3L7</accession>
<dbReference type="CDD" id="cd07961">
    <property type="entry name" value="Anticodon_Ia_Ile_ABEc"/>
    <property type="match status" value="1"/>
</dbReference>
<dbReference type="SUPFAM" id="SSF47323">
    <property type="entry name" value="Anticodon-binding domain of a subclass of class I aminoacyl-tRNA synthetases"/>
    <property type="match status" value="1"/>
</dbReference>
<dbReference type="GO" id="GO:0048608">
    <property type="term" value="P:reproductive structure development"/>
    <property type="evidence" value="ECO:0007669"/>
    <property type="project" value="UniProtKB-ARBA"/>
</dbReference>
<proteinExistence type="inferred from homology"/>
<keyword evidence="6 10" id="KW-0648">Protein biosynthesis</keyword>
<dbReference type="GO" id="GO:0000049">
    <property type="term" value="F:tRNA binding"/>
    <property type="evidence" value="ECO:0007669"/>
    <property type="project" value="InterPro"/>
</dbReference>
<reference evidence="13" key="1">
    <citation type="submission" date="2015-12" db="EMBL/GenBank/DDBJ databases">
        <title>Update maize B73 reference genome by single molecule sequencing technologies.</title>
        <authorList>
            <consortium name="Maize Genome Sequencing Project"/>
            <person name="Ware D."/>
        </authorList>
    </citation>
    <scope>NUCLEOTIDE SEQUENCE</scope>
    <source>
        <tissue evidence="13">Seedling</tissue>
    </source>
</reference>
<evidence type="ECO:0000313" key="13">
    <source>
        <dbReference type="EMBL" id="AQL04590.1"/>
    </source>
</evidence>
<organism evidence="13">
    <name type="scientific">Zea mays</name>
    <name type="common">Maize</name>
    <dbReference type="NCBI Taxonomy" id="4577"/>
    <lineage>
        <taxon>Eukaryota</taxon>
        <taxon>Viridiplantae</taxon>
        <taxon>Streptophyta</taxon>
        <taxon>Embryophyta</taxon>
        <taxon>Tracheophyta</taxon>
        <taxon>Spermatophyta</taxon>
        <taxon>Magnoliopsida</taxon>
        <taxon>Liliopsida</taxon>
        <taxon>Poales</taxon>
        <taxon>Poaceae</taxon>
        <taxon>PACMAD clade</taxon>
        <taxon>Panicoideae</taxon>
        <taxon>Andropogonodae</taxon>
        <taxon>Andropogoneae</taxon>
        <taxon>Tripsacinae</taxon>
        <taxon>Zea</taxon>
    </lineage>
</organism>
<comment type="catalytic activity">
    <reaction evidence="9">
        <text>tRNA(Ile) + L-isoleucine + ATP = L-isoleucyl-tRNA(Ile) + AMP + diphosphate</text>
        <dbReference type="Rhea" id="RHEA:11060"/>
        <dbReference type="Rhea" id="RHEA-COMP:9666"/>
        <dbReference type="Rhea" id="RHEA-COMP:9695"/>
        <dbReference type="ChEBI" id="CHEBI:30616"/>
        <dbReference type="ChEBI" id="CHEBI:33019"/>
        <dbReference type="ChEBI" id="CHEBI:58045"/>
        <dbReference type="ChEBI" id="CHEBI:78442"/>
        <dbReference type="ChEBI" id="CHEBI:78528"/>
        <dbReference type="ChEBI" id="CHEBI:456215"/>
        <dbReference type="EC" id="6.1.1.5"/>
    </reaction>
</comment>
<dbReference type="PROSITE" id="PS00178">
    <property type="entry name" value="AA_TRNA_LIGASE_I"/>
    <property type="match status" value="1"/>
</dbReference>
<keyword evidence="4 10" id="KW-0547">Nucleotide-binding</keyword>
<keyword evidence="5 10" id="KW-0067">ATP-binding</keyword>
<dbReference type="InterPro" id="IPR002301">
    <property type="entry name" value="Ile-tRNA-ligase"/>
</dbReference>
<dbReference type="Gene3D" id="1.10.730.10">
    <property type="entry name" value="Isoleucyl-tRNA Synthetase, Domain 1"/>
    <property type="match status" value="1"/>
</dbReference>
<dbReference type="GO" id="GO:0006428">
    <property type="term" value="P:isoleucyl-tRNA aminoacylation"/>
    <property type="evidence" value="ECO:0007669"/>
    <property type="project" value="InterPro"/>
</dbReference>
<dbReference type="CDD" id="cd00818">
    <property type="entry name" value="IleRS_core"/>
    <property type="match status" value="1"/>
</dbReference>
<evidence type="ECO:0000256" key="6">
    <source>
        <dbReference type="ARBA" id="ARBA00022917"/>
    </source>
</evidence>
<sequence>MDDVCEGKDFSFPEQEEGVIELWAKLDAFHEQLRRTEGGEEFVFYDGPPFATGLPHYGHILAGTIKDVVTRHQSMRGRHVSRRFGWDCHGLPVEFEIDKALGITNRQQVFDLGIGKYNETCRSIVTKYVSEWEAMVTRTGRWIDFKNDYKTMDLNFMESVWWVFAQLWEKDLVYRGFKVMPYSTGCKTALSNFEAALDYRTVPDPAVMVSFPIVGDADNAALVAWTTTPWTLPSNLALCVNANLTYAKVKDKSNGAVYVIAESRLGQLPVKAKASGKKQAPSKGSNIEAVQDGLDKESYELLSKIPGVSLVGLKYTPLFDFFIELQGTAFRVIADNYVTDDSGTGVVHCAPAFGEDDHRVCLAAGIFEDKGRLISKGSIEHSYPFCWRSGTPLIYRAVPSWFVKVEKIKDQLLECNKETYWVPDYVKEKRFHNWLEGARDWAVSRSRFWGTPLPLWISQDGEEIVVMDSIEKLEKLSGVKVTDLHRHYVDDITIPSKRGPEFGVLKRVDDVFDCWFESGSMPYAYIHYPFENRELFEKNFPGNFVAEGLDQTRGWFYTLMVLSTALFGKPAFKNLICNGLVLAEDGKKMSKSKKNYPPPKDLIDEFGADALRLYLVNSPVVRAESLRFKRTGVFAVVKDVFLPWYNAYRFFVQNAKRLEVEGLASFSPMEQVVLLKSSNVLDHWINSATESLVSFVHQEMDAYRLYTVVPYLVKYIDYLTNIYVRLNRKRFKGRTGEEDCRISLSTLYHVLVTTCVVMAPFTPFFTEVLYQNLRKVSSNSEESIHFCKFPSTTGEAYNLSCVFAFLYMEMVVVHPDNDFLEDITGKLKEYVMEEINVKNVTPCNDPLMYASLRAEPNFRYD</sequence>
<dbReference type="InterPro" id="IPR001412">
    <property type="entry name" value="aa-tRNA-synth_I_CS"/>
</dbReference>
<dbReference type="Gene3D" id="3.90.740.10">
    <property type="entry name" value="Valyl/Leucyl/Isoleucyl-tRNA synthetase, editing domain"/>
    <property type="match status" value="1"/>
</dbReference>
<dbReference type="FunFam" id="1.10.730.10:FF:000025">
    <property type="entry name" value="Isoleucine--tRNA ligase cytoplasmic"/>
    <property type="match status" value="1"/>
</dbReference>
<gene>
    <name evidence="13" type="ORF">ZEAMMB73_Zm00001d046581</name>
</gene>
<dbReference type="Pfam" id="PF08264">
    <property type="entry name" value="Anticodon_1"/>
    <property type="match status" value="1"/>
</dbReference>
<dbReference type="Pfam" id="PF00133">
    <property type="entry name" value="tRNA-synt_1"/>
    <property type="match status" value="1"/>
</dbReference>
<dbReference type="GO" id="GO:0004822">
    <property type="term" value="F:isoleucine-tRNA ligase activity"/>
    <property type="evidence" value="ECO:0007669"/>
    <property type="project" value="UniProtKB-EC"/>
</dbReference>
<dbReference type="InterPro" id="IPR014729">
    <property type="entry name" value="Rossmann-like_a/b/a_fold"/>
</dbReference>
<evidence type="ECO:0000256" key="10">
    <source>
        <dbReference type="RuleBase" id="RU363035"/>
    </source>
</evidence>
<evidence type="ECO:0000259" key="11">
    <source>
        <dbReference type="Pfam" id="PF00133"/>
    </source>
</evidence>
<dbReference type="InterPro" id="IPR033709">
    <property type="entry name" value="Anticodon_Ile_ABEc"/>
</dbReference>
<evidence type="ECO:0000256" key="4">
    <source>
        <dbReference type="ARBA" id="ARBA00022741"/>
    </source>
</evidence>
<dbReference type="InterPro" id="IPR023586">
    <property type="entry name" value="Ile-tRNA-ligase_type2"/>
</dbReference>
<dbReference type="EMBL" id="CM000785">
    <property type="protein sequence ID" value="AQL04590.1"/>
    <property type="molecule type" value="Genomic_DNA"/>
</dbReference>
<dbReference type="AlphaFoldDB" id="A0A1D6P3L7"/>
<dbReference type="EC" id="6.1.1.5" evidence="2"/>
<evidence type="ECO:0000259" key="12">
    <source>
        <dbReference type="Pfam" id="PF08264"/>
    </source>
</evidence>
<evidence type="ECO:0000256" key="9">
    <source>
        <dbReference type="ARBA" id="ARBA00048359"/>
    </source>
</evidence>
<dbReference type="FunFam" id="3.40.50.620:FF:000105">
    <property type="entry name" value="Isoleucine--tRNA ligase cytoplasmic"/>
    <property type="match status" value="1"/>
</dbReference>
<dbReference type="GO" id="GO:0005524">
    <property type="term" value="F:ATP binding"/>
    <property type="evidence" value="ECO:0007669"/>
    <property type="project" value="UniProtKB-KW"/>
</dbReference>
<dbReference type="InterPro" id="IPR009080">
    <property type="entry name" value="tRNAsynth_Ia_anticodon-bd"/>
</dbReference>
<dbReference type="GO" id="GO:0009791">
    <property type="term" value="P:post-embryonic development"/>
    <property type="evidence" value="ECO:0007669"/>
    <property type="project" value="UniProtKB-ARBA"/>
</dbReference>
<evidence type="ECO:0000256" key="2">
    <source>
        <dbReference type="ARBA" id="ARBA00013165"/>
    </source>
</evidence>
<evidence type="ECO:0000256" key="1">
    <source>
        <dbReference type="ARBA" id="ARBA00005594"/>
    </source>
</evidence>
<name>A0A1D6P3L7_MAIZE</name>
<feature type="domain" description="Aminoacyl-tRNA synthetase class Ia" evidence="11">
    <location>
        <begin position="20"/>
        <end position="626"/>
    </location>
</feature>
<dbReference type="PANTHER" id="PTHR42780">
    <property type="entry name" value="SOLEUCYL-TRNA SYNTHETASE"/>
    <property type="match status" value="1"/>
</dbReference>
<evidence type="ECO:0000256" key="7">
    <source>
        <dbReference type="ARBA" id="ARBA00023146"/>
    </source>
</evidence>
<keyword evidence="3 10" id="KW-0436">Ligase</keyword>
<dbReference type="PANTHER" id="PTHR42780:SF1">
    <property type="entry name" value="ISOLEUCINE--TRNA LIGASE, CYTOPLASMIC"/>
    <property type="match status" value="1"/>
</dbReference>
<protein>
    <recommendedName>
        <fullName evidence="2">isoleucine--tRNA ligase</fullName>
        <ecNumber evidence="2">6.1.1.5</ecNumber>
    </recommendedName>
    <alternativeName>
        <fullName evidence="8">Isoleucyl-tRNA synthetase</fullName>
    </alternativeName>
</protein>
<dbReference type="InterPro" id="IPR009008">
    <property type="entry name" value="Val/Leu/Ile-tRNA-synth_edit"/>
</dbReference>
<evidence type="ECO:0000256" key="3">
    <source>
        <dbReference type="ARBA" id="ARBA00022598"/>
    </source>
</evidence>
<dbReference type="Gene3D" id="3.40.50.620">
    <property type="entry name" value="HUPs"/>
    <property type="match status" value="2"/>
</dbReference>
<dbReference type="FunFam" id="3.40.50.620:FF:000023">
    <property type="entry name" value="Isoleucyl-tRNA synthetase,cytoplasmic"/>
    <property type="match status" value="1"/>
</dbReference>
<dbReference type="InterPro" id="IPR002300">
    <property type="entry name" value="aa-tRNA-synth_Ia"/>
</dbReference>
<evidence type="ECO:0000256" key="5">
    <source>
        <dbReference type="ARBA" id="ARBA00022840"/>
    </source>
</evidence>
<dbReference type="InterPro" id="IPR013155">
    <property type="entry name" value="M/V/L/I-tRNA-synth_anticd-bd"/>
</dbReference>
<dbReference type="GO" id="GO:0002161">
    <property type="term" value="F:aminoacyl-tRNA deacylase activity"/>
    <property type="evidence" value="ECO:0007669"/>
    <property type="project" value="InterPro"/>
</dbReference>
<dbReference type="SUPFAM" id="SSF52374">
    <property type="entry name" value="Nucleotidylyl transferase"/>
    <property type="match status" value="1"/>
</dbReference>
<keyword evidence="7 10" id="KW-0030">Aminoacyl-tRNA synthetase</keyword>
<evidence type="ECO:0000256" key="8">
    <source>
        <dbReference type="ARBA" id="ARBA00032665"/>
    </source>
</evidence>
<comment type="similarity">
    <text evidence="1 10">Belongs to the class-I aminoacyl-tRNA synthetase family.</text>
</comment>